<evidence type="ECO:0000259" key="7">
    <source>
        <dbReference type="PROSITE" id="PS51900"/>
    </source>
</evidence>
<dbReference type="InterPro" id="IPR002104">
    <property type="entry name" value="Integrase_catalytic"/>
</dbReference>
<keyword evidence="3 5" id="KW-0238">DNA-binding</keyword>
<accession>A0A1H6W7J9</accession>
<dbReference type="PROSITE" id="PS51900">
    <property type="entry name" value="CB"/>
    <property type="match status" value="1"/>
</dbReference>
<dbReference type="EMBL" id="FNZK01000003">
    <property type="protein sequence ID" value="SEJ10037.1"/>
    <property type="molecule type" value="Genomic_DNA"/>
</dbReference>
<dbReference type="Gene3D" id="1.10.443.10">
    <property type="entry name" value="Intergrase catalytic core"/>
    <property type="match status" value="1"/>
</dbReference>
<dbReference type="AlphaFoldDB" id="A0A1H6W7J9"/>
<dbReference type="Pfam" id="PF14659">
    <property type="entry name" value="Phage_int_SAM_3"/>
    <property type="match status" value="1"/>
</dbReference>
<dbReference type="Proteomes" id="UP000199662">
    <property type="component" value="Unassembled WGS sequence"/>
</dbReference>
<dbReference type="GO" id="GO:0006310">
    <property type="term" value="P:DNA recombination"/>
    <property type="evidence" value="ECO:0007669"/>
    <property type="project" value="UniProtKB-KW"/>
</dbReference>
<sequence length="380" mass="44049">MSFGHIRKRGKKWYYSFELSTVDGKRKRVERVAGTTKKDAEKALHKALYEMDLNGIFRTSSEISFADFLDRWIKQYSINLAYNTQKTYIKIIENHLKPSLGAYKLKYLQPEVLQDFINSKKINGYKKSTVSQIFAVLSIALAYAVQPLQYIKEDPTRYIKLPKFDIEIKEDIQRKMKTLTDTELTTIQNNFKNSIFYIPIMIAYLSGVRVGECLALEWTRIDFEANVLKIRETLLDTKSGESRRNGPPKSKASVRDIPFGPTLRSILKEEKMNQVKNKLKYGKFYIKSGQVCVKENGEPLSHNDIRYLSILCKKKLGITFNFHMLRHTHATMLLENGADMLDISKRLGHKNLATTTDIYAHVRKKMQDRTVSILEQIVNQ</sequence>
<evidence type="ECO:0000256" key="2">
    <source>
        <dbReference type="ARBA" id="ARBA00022908"/>
    </source>
</evidence>
<dbReference type="InterPro" id="IPR044068">
    <property type="entry name" value="CB"/>
</dbReference>
<evidence type="ECO:0000256" key="5">
    <source>
        <dbReference type="PROSITE-ProRule" id="PRU01248"/>
    </source>
</evidence>
<dbReference type="Gene3D" id="1.10.150.130">
    <property type="match status" value="1"/>
</dbReference>
<dbReference type="InterPro" id="IPR011010">
    <property type="entry name" value="DNA_brk_join_enz"/>
</dbReference>
<feature type="domain" description="Tyr recombinase" evidence="6">
    <location>
        <begin position="174"/>
        <end position="372"/>
    </location>
</feature>
<name>A0A1H6W7J9_9FIRM</name>
<keyword evidence="2" id="KW-0229">DNA integration</keyword>
<dbReference type="Pfam" id="PF00589">
    <property type="entry name" value="Phage_integrase"/>
    <property type="match status" value="1"/>
</dbReference>
<proteinExistence type="inferred from homology"/>
<evidence type="ECO:0000259" key="6">
    <source>
        <dbReference type="PROSITE" id="PS51898"/>
    </source>
</evidence>
<feature type="domain" description="Core-binding (CB)" evidence="7">
    <location>
        <begin position="63"/>
        <end position="145"/>
    </location>
</feature>
<keyword evidence="9" id="KW-1185">Reference proteome</keyword>
<reference evidence="8 9" key="1">
    <citation type="submission" date="2016-10" db="EMBL/GenBank/DDBJ databases">
        <authorList>
            <person name="de Groot N.N."/>
        </authorList>
    </citation>
    <scope>NUCLEOTIDE SEQUENCE [LARGE SCALE GENOMIC DNA]</scope>
    <source>
        <strain evidence="8 9">DSM 2179</strain>
    </source>
</reference>
<comment type="similarity">
    <text evidence="1">Belongs to the 'phage' integrase family.</text>
</comment>
<dbReference type="PANTHER" id="PTHR30349:SF64">
    <property type="entry name" value="PROPHAGE INTEGRASE INTD-RELATED"/>
    <property type="match status" value="1"/>
</dbReference>
<evidence type="ECO:0000313" key="9">
    <source>
        <dbReference type="Proteomes" id="UP000199662"/>
    </source>
</evidence>
<evidence type="ECO:0000256" key="1">
    <source>
        <dbReference type="ARBA" id="ARBA00008857"/>
    </source>
</evidence>
<dbReference type="InterPro" id="IPR010998">
    <property type="entry name" value="Integrase_recombinase_N"/>
</dbReference>
<keyword evidence="4" id="KW-0233">DNA recombination</keyword>
<evidence type="ECO:0000256" key="4">
    <source>
        <dbReference type="ARBA" id="ARBA00023172"/>
    </source>
</evidence>
<protein>
    <submittedName>
        <fullName evidence="8">Site-specific recombinase XerD</fullName>
    </submittedName>
</protein>
<dbReference type="InterPro" id="IPR013762">
    <property type="entry name" value="Integrase-like_cat_sf"/>
</dbReference>
<gene>
    <name evidence="8" type="ORF">SAMN05660742_103159</name>
</gene>
<dbReference type="GO" id="GO:0015074">
    <property type="term" value="P:DNA integration"/>
    <property type="evidence" value="ECO:0007669"/>
    <property type="project" value="UniProtKB-KW"/>
</dbReference>
<evidence type="ECO:0000256" key="3">
    <source>
        <dbReference type="ARBA" id="ARBA00023125"/>
    </source>
</evidence>
<dbReference type="PANTHER" id="PTHR30349">
    <property type="entry name" value="PHAGE INTEGRASE-RELATED"/>
    <property type="match status" value="1"/>
</dbReference>
<organism evidence="8 9">
    <name type="scientific">Propionispira arboris</name>
    <dbReference type="NCBI Taxonomy" id="84035"/>
    <lineage>
        <taxon>Bacteria</taxon>
        <taxon>Bacillati</taxon>
        <taxon>Bacillota</taxon>
        <taxon>Negativicutes</taxon>
        <taxon>Selenomonadales</taxon>
        <taxon>Selenomonadaceae</taxon>
        <taxon>Propionispira</taxon>
    </lineage>
</organism>
<dbReference type="STRING" id="84035.SAMN05660742_103159"/>
<dbReference type="GO" id="GO:0003677">
    <property type="term" value="F:DNA binding"/>
    <property type="evidence" value="ECO:0007669"/>
    <property type="project" value="UniProtKB-UniRule"/>
</dbReference>
<dbReference type="RefSeq" id="WP_177177475.1">
    <property type="nucleotide sequence ID" value="NZ_FNZK01000003.1"/>
</dbReference>
<evidence type="ECO:0000313" key="8">
    <source>
        <dbReference type="EMBL" id="SEJ10037.1"/>
    </source>
</evidence>
<dbReference type="PROSITE" id="PS51898">
    <property type="entry name" value="TYR_RECOMBINASE"/>
    <property type="match status" value="1"/>
</dbReference>
<dbReference type="InterPro" id="IPR004107">
    <property type="entry name" value="Integrase_SAM-like_N"/>
</dbReference>
<dbReference type="CDD" id="cd01189">
    <property type="entry name" value="INT_ICEBs1_C_like"/>
    <property type="match status" value="1"/>
</dbReference>
<dbReference type="SUPFAM" id="SSF56349">
    <property type="entry name" value="DNA breaking-rejoining enzymes"/>
    <property type="match status" value="1"/>
</dbReference>
<dbReference type="InterPro" id="IPR050090">
    <property type="entry name" value="Tyrosine_recombinase_XerCD"/>
</dbReference>